<comment type="activity regulation">
    <text evidence="10">Na(+) is not transported, but it plays an essential structural role and its presence is essential for fluoride channel function.</text>
</comment>
<evidence type="ECO:0000256" key="4">
    <source>
        <dbReference type="ARBA" id="ARBA00022989"/>
    </source>
</evidence>
<dbReference type="InterPro" id="IPR003691">
    <property type="entry name" value="FluC"/>
</dbReference>
<evidence type="ECO:0000256" key="5">
    <source>
        <dbReference type="ARBA" id="ARBA00023136"/>
    </source>
</evidence>
<dbReference type="PANTHER" id="PTHR28259">
    <property type="entry name" value="FLUORIDE EXPORT PROTEIN 1-RELATED"/>
    <property type="match status" value="1"/>
</dbReference>
<keyword evidence="10" id="KW-0406">Ion transport</keyword>
<comment type="function">
    <text evidence="9 10">Fluoride-specific ion channel. Important for reducing fluoride concentration in the cell, thus reducing its toxicity.</text>
</comment>
<comment type="subcellular location">
    <subcellularLocation>
        <location evidence="1 10">Cell membrane</location>
        <topology evidence="1 10">Multi-pass membrane protein</topology>
    </subcellularLocation>
</comment>
<dbReference type="EMBL" id="BAABAE010000001">
    <property type="protein sequence ID" value="GAA3728284.1"/>
    <property type="molecule type" value="Genomic_DNA"/>
</dbReference>
<keyword evidence="6 10" id="KW-0407">Ion channel</keyword>
<keyword evidence="5 10" id="KW-0472">Membrane</keyword>
<evidence type="ECO:0000256" key="8">
    <source>
        <dbReference type="ARBA" id="ARBA00035585"/>
    </source>
</evidence>
<organism evidence="11 12">
    <name type="scientific">Leifsonella bigeumensis</name>
    <dbReference type="NCBI Taxonomy" id="433643"/>
    <lineage>
        <taxon>Bacteria</taxon>
        <taxon>Bacillati</taxon>
        <taxon>Actinomycetota</taxon>
        <taxon>Actinomycetes</taxon>
        <taxon>Micrococcales</taxon>
        <taxon>Microbacteriaceae</taxon>
        <taxon>Leifsonella</taxon>
    </lineage>
</organism>
<evidence type="ECO:0000256" key="9">
    <source>
        <dbReference type="ARBA" id="ARBA00049940"/>
    </source>
</evidence>
<dbReference type="RefSeq" id="WP_344752703.1">
    <property type="nucleotide sequence ID" value="NZ_BAABAE010000001.1"/>
</dbReference>
<evidence type="ECO:0000256" key="2">
    <source>
        <dbReference type="ARBA" id="ARBA00022475"/>
    </source>
</evidence>
<dbReference type="Pfam" id="PF02537">
    <property type="entry name" value="CRCB"/>
    <property type="match status" value="1"/>
</dbReference>
<keyword evidence="10" id="KW-0479">Metal-binding</keyword>
<dbReference type="PANTHER" id="PTHR28259:SF1">
    <property type="entry name" value="FLUORIDE EXPORT PROTEIN 1-RELATED"/>
    <property type="match status" value="1"/>
</dbReference>
<feature type="binding site" evidence="10">
    <location>
        <position position="77"/>
    </location>
    <ligand>
        <name>Na(+)</name>
        <dbReference type="ChEBI" id="CHEBI:29101"/>
        <note>structural</note>
    </ligand>
</feature>
<accession>A0ABP7EZD8</accession>
<evidence type="ECO:0000313" key="12">
    <source>
        <dbReference type="Proteomes" id="UP001501004"/>
    </source>
</evidence>
<name>A0ABP7EZD8_9MICO</name>
<evidence type="ECO:0000256" key="1">
    <source>
        <dbReference type="ARBA" id="ARBA00004651"/>
    </source>
</evidence>
<feature type="transmembrane region" description="Helical" evidence="10">
    <location>
        <begin position="69"/>
        <end position="94"/>
    </location>
</feature>
<dbReference type="NCBIfam" id="TIGR00494">
    <property type="entry name" value="crcB"/>
    <property type="match status" value="1"/>
</dbReference>
<comment type="similarity">
    <text evidence="7 10">Belongs to the fluoride channel Fluc/FEX (TC 1.A.43) family.</text>
</comment>
<feature type="transmembrane region" description="Helical" evidence="10">
    <location>
        <begin position="35"/>
        <end position="57"/>
    </location>
</feature>
<comment type="caution">
    <text evidence="11">The sequence shown here is derived from an EMBL/GenBank/DDBJ whole genome shotgun (WGS) entry which is preliminary data.</text>
</comment>
<comment type="catalytic activity">
    <reaction evidence="8">
        <text>fluoride(in) = fluoride(out)</text>
        <dbReference type="Rhea" id="RHEA:76159"/>
        <dbReference type="ChEBI" id="CHEBI:17051"/>
    </reaction>
    <physiologicalReaction direction="left-to-right" evidence="8">
        <dbReference type="Rhea" id="RHEA:76160"/>
    </physiologicalReaction>
</comment>
<proteinExistence type="inferred from homology"/>
<keyword evidence="10" id="KW-0915">Sodium</keyword>
<evidence type="ECO:0000256" key="3">
    <source>
        <dbReference type="ARBA" id="ARBA00022692"/>
    </source>
</evidence>
<feature type="binding site" evidence="10">
    <location>
        <position position="80"/>
    </location>
    <ligand>
        <name>Na(+)</name>
        <dbReference type="ChEBI" id="CHEBI:29101"/>
        <note>structural</note>
    </ligand>
</feature>
<keyword evidence="4 10" id="KW-1133">Transmembrane helix</keyword>
<keyword evidence="10" id="KW-0813">Transport</keyword>
<keyword evidence="3 10" id="KW-0812">Transmembrane</keyword>
<dbReference type="HAMAP" id="MF_00454">
    <property type="entry name" value="FluC"/>
    <property type="match status" value="1"/>
</dbReference>
<evidence type="ECO:0000256" key="6">
    <source>
        <dbReference type="ARBA" id="ARBA00023303"/>
    </source>
</evidence>
<dbReference type="Proteomes" id="UP001501004">
    <property type="component" value="Unassembled WGS sequence"/>
</dbReference>
<reference evidence="12" key="1">
    <citation type="journal article" date="2019" name="Int. J. Syst. Evol. Microbiol.">
        <title>The Global Catalogue of Microorganisms (GCM) 10K type strain sequencing project: providing services to taxonomists for standard genome sequencing and annotation.</title>
        <authorList>
            <consortium name="The Broad Institute Genomics Platform"/>
            <consortium name="The Broad Institute Genome Sequencing Center for Infectious Disease"/>
            <person name="Wu L."/>
            <person name="Ma J."/>
        </authorList>
    </citation>
    <scope>NUCLEOTIDE SEQUENCE [LARGE SCALE GENOMIC DNA]</scope>
    <source>
        <strain evidence="12">JCM 16949</strain>
    </source>
</reference>
<evidence type="ECO:0000256" key="10">
    <source>
        <dbReference type="HAMAP-Rule" id="MF_00454"/>
    </source>
</evidence>
<feature type="transmembrane region" description="Helical" evidence="10">
    <location>
        <begin position="100"/>
        <end position="123"/>
    </location>
</feature>
<sequence>MTVALALVTIGAGGLGAVIRYLLSLGFARVSDAEHFPWAVLVVNVVGSAIGGIVLGMAQHDAVSADLQLILLTGLCGGITTFSTFSVETIQLVAADRWRAAALSVAANLVLGLGACALGYLLAS</sequence>
<keyword evidence="2 10" id="KW-1003">Cell membrane</keyword>
<evidence type="ECO:0000313" key="11">
    <source>
        <dbReference type="EMBL" id="GAA3728284.1"/>
    </source>
</evidence>
<gene>
    <name evidence="10" type="primary">fluC</name>
    <name evidence="10" type="synonym">crcB</name>
    <name evidence="11" type="ORF">GCM10022239_01340</name>
</gene>
<protein>
    <recommendedName>
        <fullName evidence="10">Fluoride-specific ion channel FluC</fullName>
    </recommendedName>
</protein>
<keyword evidence="12" id="KW-1185">Reference proteome</keyword>
<evidence type="ECO:0000256" key="7">
    <source>
        <dbReference type="ARBA" id="ARBA00035120"/>
    </source>
</evidence>